<protein>
    <submittedName>
        <fullName evidence="2">Uncharacterized protein</fullName>
    </submittedName>
</protein>
<keyword evidence="3" id="KW-1185">Reference proteome</keyword>
<dbReference type="EMBL" id="KZ383713">
    <property type="protein sequence ID" value="PIO55894.1"/>
    <property type="molecule type" value="Genomic_DNA"/>
</dbReference>
<evidence type="ECO:0000256" key="1">
    <source>
        <dbReference type="SAM" id="MobiDB-lite"/>
    </source>
</evidence>
<feature type="region of interest" description="Disordered" evidence="1">
    <location>
        <begin position="186"/>
        <end position="250"/>
    </location>
</feature>
<accession>A0A2G9TD57</accession>
<reference evidence="2 3" key="1">
    <citation type="submission" date="2015-09" db="EMBL/GenBank/DDBJ databases">
        <title>Draft genome of the parasitic nematode Teladorsagia circumcincta isolate WARC Sus (inbred).</title>
        <authorList>
            <person name="Mitreva M."/>
        </authorList>
    </citation>
    <scope>NUCLEOTIDE SEQUENCE [LARGE SCALE GENOMIC DNA]</scope>
    <source>
        <strain evidence="2 3">S</strain>
    </source>
</reference>
<sequence length="395" mass="43310">MFPHVASSSSEEFTHSPFYQAPVNPCPPAPASSYYLNQTLPNPCSSAPASPYYLDGALSNPYLSAPAPSYYLNQALPNPCSPAPASSYYLDGALSNPYLSAPAPSYYLDQALPNACPPAPASSHYLHQDPANPNPRAATPPTSYPLPLESSLHVDYAPHDHYSLATAPSYASYYVHQAPNNPYSLAPESPLGVGRAPSHPFPSTPAPSASVPTHALQDSTEVSVPQNEETPQPQRFKGEKQELQNVRSDPAYAGKKPVQIYFDLIAKHQEADNEQMEDAIRAAIRRSGYQGRKPAILKSSPPVPRDHDAYGKCQDFLNYLKENWMCGPFKNLWCKWGLSELRTTNLAEAFHRRIQVLASVDHPPLSVLIDVLKKLNYEARAALTCLKEVRILKAC</sequence>
<gene>
    <name evidence="2" type="ORF">TELCIR_22715</name>
</gene>
<organism evidence="2 3">
    <name type="scientific">Teladorsagia circumcincta</name>
    <name type="common">Brown stomach worm</name>
    <name type="synonym">Ostertagia circumcincta</name>
    <dbReference type="NCBI Taxonomy" id="45464"/>
    <lineage>
        <taxon>Eukaryota</taxon>
        <taxon>Metazoa</taxon>
        <taxon>Ecdysozoa</taxon>
        <taxon>Nematoda</taxon>
        <taxon>Chromadorea</taxon>
        <taxon>Rhabditida</taxon>
        <taxon>Rhabditina</taxon>
        <taxon>Rhabditomorpha</taxon>
        <taxon>Strongyloidea</taxon>
        <taxon>Trichostrongylidae</taxon>
        <taxon>Teladorsagia</taxon>
    </lineage>
</organism>
<feature type="compositionally biased region" description="Low complexity" evidence="1">
    <location>
        <begin position="130"/>
        <end position="141"/>
    </location>
</feature>
<evidence type="ECO:0000313" key="3">
    <source>
        <dbReference type="Proteomes" id="UP000230423"/>
    </source>
</evidence>
<feature type="compositionally biased region" description="Polar residues" evidence="1">
    <location>
        <begin position="216"/>
        <end position="233"/>
    </location>
</feature>
<feature type="compositionally biased region" description="Low complexity" evidence="1">
    <location>
        <begin position="206"/>
        <end position="215"/>
    </location>
</feature>
<evidence type="ECO:0000313" key="2">
    <source>
        <dbReference type="EMBL" id="PIO55894.1"/>
    </source>
</evidence>
<feature type="region of interest" description="Disordered" evidence="1">
    <location>
        <begin position="119"/>
        <end position="146"/>
    </location>
</feature>
<dbReference type="OrthoDB" id="5839913at2759"/>
<proteinExistence type="predicted"/>
<name>A0A2G9TD57_TELCI</name>
<dbReference type="AlphaFoldDB" id="A0A2G9TD57"/>
<dbReference type="Proteomes" id="UP000230423">
    <property type="component" value="Unassembled WGS sequence"/>
</dbReference>